<accession>A0A3L9Z114</accession>
<protein>
    <submittedName>
        <fullName evidence="4">Ig-like domain-containing protein</fullName>
    </submittedName>
</protein>
<reference evidence="4 5" key="1">
    <citation type="submission" date="2018-10" db="EMBL/GenBank/DDBJ databases">
        <title>Genomic Encyclopedia of Archaeal and Bacterial Type Strains, Phase II (KMG-II): from individual species to whole genera.</title>
        <authorList>
            <person name="Goeker M."/>
        </authorList>
    </citation>
    <scope>NUCLEOTIDE SEQUENCE [LARGE SCALE GENOMIC DNA]</scope>
    <source>
        <strain evidence="4 5">DSM 23424</strain>
    </source>
</reference>
<feature type="domain" description="SbsA Ig-like" evidence="3">
    <location>
        <begin position="33"/>
        <end position="124"/>
    </location>
</feature>
<evidence type="ECO:0000256" key="1">
    <source>
        <dbReference type="ARBA" id="ARBA00022729"/>
    </source>
</evidence>
<name>A0A3L9Z114_9FLAO</name>
<organism evidence="4 5">
    <name type="scientific">Ulvibacter antarcticus</name>
    <dbReference type="NCBI Taxonomy" id="442714"/>
    <lineage>
        <taxon>Bacteria</taxon>
        <taxon>Pseudomonadati</taxon>
        <taxon>Bacteroidota</taxon>
        <taxon>Flavobacteriia</taxon>
        <taxon>Flavobacteriales</taxon>
        <taxon>Flavobacteriaceae</taxon>
        <taxon>Ulvibacter</taxon>
    </lineage>
</organism>
<evidence type="ECO:0000313" key="5">
    <source>
        <dbReference type="Proteomes" id="UP000271339"/>
    </source>
</evidence>
<sequence>MKHRLLYIPILFLFSLSFVDCAKKGTPSGGKRDSIPPVIVKSNPENYSINFKGDEIRIYFDEYIKLKDLQKELIISPPLKSQPSITPLSASKILKIKISDTLKENTTYSFNFGNSIVDNNEGNAFEYFKYVISTGSYIDSLKLSGTVVDAKLLKPELPVTVMLYEVNDTFKDSLVLSEKPTYITTTKDSIGTFELTNLKEGDYLLLALKEKNNDYTFQPRSDKIAYEKSIVTLPTDSSYVLTLFKEQVEYKIARPKQLNKNEIIFGYEGPANDLSVELISEVPPDFEAKVFRDRIKDTLHYWFKPAISNDSLLFLAKTKNQVDTLTVKLRDMFRDSLKISAINAGVLTPKDTLKISANTPIISVASERITVQNKDSVAIESTVVIDTIYNIAKLIFPKQMEQRYKVQLLPGAITDFFGKENDTLDYTITTKTVSDYGTLGLTLSNLKELPIIVQLTDDKFKVVSEKYLNENDAVLFDYLNPGYYYLRIVYDTNENGIWDSGNFLNRIAPERIKYYPSKIEMRANWSLNETFILE</sequence>
<evidence type="ECO:0000313" key="4">
    <source>
        <dbReference type="EMBL" id="RMA65800.1"/>
    </source>
</evidence>
<dbReference type="Proteomes" id="UP000271339">
    <property type="component" value="Unassembled WGS sequence"/>
</dbReference>
<gene>
    <name evidence="4" type="ORF">BXY75_0213</name>
</gene>
<dbReference type="Pfam" id="PF13205">
    <property type="entry name" value="Big_5"/>
    <property type="match status" value="1"/>
</dbReference>
<evidence type="ECO:0000259" key="3">
    <source>
        <dbReference type="Pfam" id="PF13205"/>
    </source>
</evidence>
<dbReference type="EMBL" id="REFC01000011">
    <property type="protein sequence ID" value="RMA65800.1"/>
    <property type="molecule type" value="Genomic_DNA"/>
</dbReference>
<feature type="signal peptide" evidence="2">
    <location>
        <begin position="1"/>
        <end position="22"/>
    </location>
</feature>
<evidence type="ECO:0000256" key="2">
    <source>
        <dbReference type="SAM" id="SignalP"/>
    </source>
</evidence>
<dbReference type="InterPro" id="IPR032812">
    <property type="entry name" value="SbsA_Ig"/>
</dbReference>
<comment type="caution">
    <text evidence="4">The sequence shown here is derived from an EMBL/GenBank/DDBJ whole genome shotgun (WGS) entry which is preliminary data.</text>
</comment>
<keyword evidence="5" id="KW-1185">Reference proteome</keyword>
<proteinExistence type="predicted"/>
<dbReference type="AlphaFoldDB" id="A0A3L9Z114"/>
<dbReference type="RefSeq" id="WP_121905836.1">
    <property type="nucleotide sequence ID" value="NZ_REFC01000011.1"/>
</dbReference>
<keyword evidence="1 2" id="KW-0732">Signal</keyword>
<feature type="chain" id="PRO_5018087523" evidence="2">
    <location>
        <begin position="23"/>
        <end position="534"/>
    </location>
</feature>
<dbReference type="OrthoDB" id="9809989at2"/>